<evidence type="ECO:0000256" key="4">
    <source>
        <dbReference type="ARBA" id="ARBA00022475"/>
    </source>
</evidence>
<feature type="transmembrane region" description="Helical" evidence="8">
    <location>
        <begin position="346"/>
        <end position="367"/>
    </location>
</feature>
<organism evidence="10 11">
    <name type="scientific">Aeribacillus pallidus</name>
    <dbReference type="NCBI Taxonomy" id="33936"/>
    <lineage>
        <taxon>Bacteria</taxon>
        <taxon>Bacillati</taxon>
        <taxon>Bacillota</taxon>
        <taxon>Bacilli</taxon>
        <taxon>Bacillales</taxon>
        <taxon>Bacillaceae</taxon>
        <taxon>Aeribacillus</taxon>
    </lineage>
</organism>
<proteinExistence type="inferred from homology"/>
<dbReference type="CDD" id="cd17503">
    <property type="entry name" value="MFS_LmrB_MDR_like"/>
    <property type="match status" value="1"/>
</dbReference>
<comment type="caution">
    <text evidence="10">The sequence shown here is derived from an EMBL/GenBank/DDBJ whole genome shotgun (WGS) entry which is preliminary data.</text>
</comment>
<dbReference type="InterPro" id="IPR020846">
    <property type="entry name" value="MFS_dom"/>
</dbReference>
<dbReference type="InterPro" id="IPR011701">
    <property type="entry name" value="MFS"/>
</dbReference>
<evidence type="ECO:0000256" key="5">
    <source>
        <dbReference type="ARBA" id="ARBA00022692"/>
    </source>
</evidence>
<keyword evidence="7 8" id="KW-0472">Membrane</keyword>
<evidence type="ECO:0000313" key="11">
    <source>
        <dbReference type="Proteomes" id="UP000076476"/>
    </source>
</evidence>
<dbReference type="InterPro" id="IPR004638">
    <property type="entry name" value="EmrB-like"/>
</dbReference>
<dbReference type="RefSeq" id="WP_063386841.1">
    <property type="nucleotide sequence ID" value="NZ_LWBR01000008.1"/>
</dbReference>
<dbReference type="NCBIfam" id="TIGR00711">
    <property type="entry name" value="efflux_EmrB"/>
    <property type="match status" value="1"/>
</dbReference>
<evidence type="ECO:0000259" key="9">
    <source>
        <dbReference type="PROSITE" id="PS50850"/>
    </source>
</evidence>
<reference evidence="10 11" key="1">
    <citation type="submission" date="2016-04" db="EMBL/GenBank/DDBJ databases">
        <title>Draft genome sequence of Aeribacillus pallidus 8m3 from petroleum reservoir.</title>
        <authorList>
            <person name="Poltaraus A.B."/>
            <person name="Nazina T.N."/>
            <person name="Tourova T.P."/>
            <person name="Malakho S.M."/>
            <person name="Korshunova A.V."/>
            <person name="Sokolova D.S."/>
        </authorList>
    </citation>
    <scope>NUCLEOTIDE SEQUENCE [LARGE SCALE GENOMIC DNA]</scope>
    <source>
        <strain evidence="10 11">8m3</strain>
    </source>
</reference>
<comment type="subcellular location">
    <subcellularLocation>
        <location evidence="1">Cell membrane</location>
        <topology evidence="1">Multi-pass membrane protein</topology>
    </subcellularLocation>
</comment>
<feature type="transmembrane region" description="Helical" evidence="8">
    <location>
        <begin position="99"/>
        <end position="119"/>
    </location>
</feature>
<dbReference type="Pfam" id="PF07690">
    <property type="entry name" value="MFS_1"/>
    <property type="match status" value="1"/>
</dbReference>
<feature type="transmembrane region" description="Helical" evidence="8">
    <location>
        <begin position="254"/>
        <end position="279"/>
    </location>
</feature>
<keyword evidence="4" id="KW-1003">Cell membrane</keyword>
<evidence type="ECO:0000256" key="7">
    <source>
        <dbReference type="ARBA" id="ARBA00023136"/>
    </source>
</evidence>
<sequence>MIAILFVGAFVSFVNETFLNVALPSIMKDFEISPSSAQWLSTGYMLINGILIPASAFLLQKFTNRQLYITAMGLFTAGTVLASLSPTFGVLLVARMFQAAGSAIMAPLLMNVMLVAFPVERRGTAMGFFGLVMITAPAIGPTLSGWIVEHYSWRTLFDIVIPIAALTLILAIFKLKNILPQKQISLDILSLILSSIGFGGILYGFSSAGEKGWDSVHVYGTIIVGTISLVLFIVRQLKMEEPLLQFRIYKYPMFALSSAISIVLSMTMFSAMLLMPIYIQTIRGISPFDSGLLMLPGAIIMGIMSPITGRLFDKFGARALAIIGLSITIFTTYEFSHLAMDTSYSFLMLMYSLRMLGMSMVMMPVMANGINQLPQNMNPHATAMNNTLQQVSGAAGSALLVTLMQNKTEAEAERLAQAAAGDPAKMADIMNEAMLNGINFSFKISLLIALIALVLTFFIKRAKPEGEAYLKQSAS</sequence>
<feature type="transmembrane region" description="Helical" evidence="8">
    <location>
        <begin position="38"/>
        <end position="59"/>
    </location>
</feature>
<evidence type="ECO:0000256" key="3">
    <source>
        <dbReference type="ARBA" id="ARBA00022448"/>
    </source>
</evidence>
<evidence type="ECO:0000256" key="2">
    <source>
        <dbReference type="ARBA" id="ARBA00008537"/>
    </source>
</evidence>
<dbReference type="PROSITE" id="PS50850">
    <property type="entry name" value="MFS"/>
    <property type="match status" value="1"/>
</dbReference>
<dbReference type="Gene3D" id="1.20.1720.10">
    <property type="entry name" value="Multidrug resistance protein D"/>
    <property type="match status" value="1"/>
</dbReference>
<feature type="transmembrane region" description="Helical" evidence="8">
    <location>
        <begin position="153"/>
        <end position="173"/>
    </location>
</feature>
<feature type="transmembrane region" description="Helical" evidence="8">
    <location>
        <begin position="185"/>
        <end position="205"/>
    </location>
</feature>
<gene>
    <name evidence="10" type="ORF">AZI98_03100</name>
</gene>
<accession>A0A165YYC6</accession>
<dbReference type="Proteomes" id="UP000076476">
    <property type="component" value="Unassembled WGS sequence"/>
</dbReference>
<dbReference type="SUPFAM" id="SSF103473">
    <property type="entry name" value="MFS general substrate transporter"/>
    <property type="match status" value="1"/>
</dbReference>
<dbReference type="PANTHER" id="PTHR42718">
    <property type="entry name" value="MAJOR FACILITATOR SUPERFAMILY MULTIDRUG TRANSPORTER MFSC"/>
    <property type="match status" value="1"/>
</dbReference>
<name>A0A165YYC6_9BACI</name>
<feature type="transmembrane region" description="Helical" evidence="8">
    <location>
        <begin position="126"/>
        <end position="147"/>
    </location>
</feature>
<keyword evidence="3" id="KW-0813">Transport</keyword>
<feature type="transmembrane region" description="Helical" evidence="8">
    <location>
        <begin position="291"/>
        <end position="312"/>
    </location>
</feature>
<keyword evidence="11" id="KW-1185">Reference proteome</keyword>
<dbReference type="STRING" id="33936.AZI98_03100"/>
<evidence type="ECO:0000256" key="6">
    <source>
        <dbReference type="ARBA" id="ARBA00022989"/>
    </source>
</evidence>
<dbReference type="PANTHER" id="PTHR42718:SF9">
    <property type="entry name" value="MAJOR FACILITATOR SUPERFAMILY MULTIDRUG TRANSPORTER MFSC"/>
    <property type="match status" value="1"/>
</dbReference>
<evidence type="ECO:0000313" key="10">
    <source>
        <dbReference type="EMBL" id="KZN97590.1"/>
    </source>
</evidence>
<feature type="domain" description="Major facilitator superfamily (MFS) profile" evidence="9">
    <location>
        <begin position="1"/>
        <end position="464"/>
    </location>
</feature>
<evidence type="ECO:0000256" key="8">
    <source>
        <dbReference type="SAM" id="Phobius"/>
    </source>
</evidence>
<keyword evidence="5 8" id="KW-0812">Transmembrane</keyword>
<dbReference type="OrthoDB" id="9816041at2"/>
<feature type="transmembrane region" description="Helical" evidence="8">
    <location>
        <begin position="440"/>
        <end position="459"/>
    </location>
</feature>
<feature type="transmembrane region" description="Helical" evidence="8">
    <location>
        <begin position="217"/>
        <end position="234"/>
    </location>
</feature>
<dbReference type="EMBL" id="LWBR01000008">
    <property type="protein sequence ID" value="KZN97590.1"/>
    <property type="molecule type" value="Genomic_DNA"/>
</dbReference>
<dbReference type="Gene3D" id="1.20.1250.20">
    <property type="entry name" value="MFS general substrate transporter like domains"/>
    <property type="match status" value="1"/>
</dbReference>
<dbReference type="GO" id="GO:0022857">
    <property type="term" value="F:transmembrane transporter activity"/>
    <property type="evidence" value="ECO:0007669"/>
    <property type="project" value="InterPro"/>
</dbReference>
<evidence type="ECO:0000256" key="1">
    <source>
        <dbReference type="ARBA" id="ARBA00004651"/>
    </source>
</evidence>
<keyword evidence="6 8" id="KW-1133">Transmembrane helix</keyword>
<dbReference type="PRINTS" id="PR01036">
    <property type="entry name" value="TCRTETB"/>
</dbReference>
<dbReference type="GO" id="GO:0005886">
    <property type="term" value="C:plasma membrane"/>
    <property type="evidence" value="ECO:0007669"/>
    <property type="project" value="UniProtKB-SubCell"/>
</dbReference>
<feature type="transmembrane region" description="Helical" evidence="8">
    <location>
        <begin position="71"/>
        <end position="93"/>
    </location>
</feature>
<dbReference type="AlphaFoldDB" id="A0A165YYC6"/>
<comment type="similarity">
    <text evidence="2">Belongs to the major facilitator superfamily. EmrB family.</text>
</comment>
<protein>
    <submittedName>
        <fullName evidence="10">MFS transporter</fullName>
    </submittedName>
</protein>
<feature type="transmembrane region" description="Helical" evidence="8">
    <location>
        <begin position="319"/>
        <end position="340"/>
    </location>
</feature>
<dbReference type="InterPro" id="IPR036259">
    <property type="entry name" value="MFS_trans_sf"/>
</dbReference>